<keyword evidence="5" id="KW-0732">Signal</keyword>
<evidence type="ECO:0000256" key="2">
    <source>
        <dbReference type="ARBA" id="ARBA00004635"/>
    </source>
</evidence>
<name>A0A266Q903_9GAMM</name>
<dbReference type="PANTHER" id="PTHR34933:SF1">
    <property type="entry name" value="FLAGELLAR L-RING PROTEIN"/>
    <property type="match status" value="1"/>
</dbReference>
<accession>A0A266Q903</accession>
<keyword evidence="9 11" id="KW-0998">Cell outer membrane</keyword>
<dbReference type="PRINTS" id="PR01008">
    <property type="entry name" value="FLGLRINGFLGH"/>
</dbReference>
<evidence type="ECO:0000256" key="1">
    <source>
        <dbReference type="ARBA" id="ARBA00002591"/>
    </source>
</evidence>
<dbReference type="STRING" id="1209072.GCA_000766945_01109"/>
<evidence type="ECO:0000256" key="3">
    <source>
        <dbReference type="ARBA" id="ARBA00006929"/>
    </source>
</evidence>
<dbReference type="AlphaFoldDB" id="A0A266Q903"/>
<evidence type="ECO:0000256" key="8">
    <source>
        <dbReference type="ARBA" id="ARBA00023143"/>
    </source>
</evidence>
<dbReference type="GO" id="GO:0009427">
    <property type="term" value="C:bacterial-type flagellum basal body, distal rod, L ring"/>
    <property type="evidence" value="ECO:0007669"/>
    <property type="project" value="InterPro"/>
</dbReference>
<dbReference type="NCBIfam" id="NF009072">
    <property type="entry name" value="PRK12407.1"/>
    <property type="match status" value="1"/>
</dbReference>
<evidence type="ECO:0000256" key="7">
    <source>
        <dbReference type="ARBA" id="ARBA00023139"/>
    </source>
</evidence>
<sequence length="228" mass="24271">MCGFSVAVTRLLVLAFMLFSLVGCQRFKAVMSDDDGVDYQPPALDYSQPAATSGGLFRTGHTGSLLQDKRALRVGDILTIVLDESTQSSKSAGTSYGKSSDVSVGVPTVFGSTMPDLESSLSSSRDFSGSAKSSQQNTLRGAIAVTVHQVLPNGTLLVKGEKALKLNQGDEYIRLSGLVRLEDINSNNQISSQNVANARISYAGRGALNDSNSAGWLTRFFTHPLFPL</sequence>
<keyword evidence="12" id="KW-0969">Cilium</keyword>
<keyword evidence="10" id="KW-0449">Lipoprotein</keyword>
<keyword evidence="12" id="KW-0282">Flagellum</keyword>
<dbReference type="EMBL" id="NHNI01000001">
    <property type="protein sequence ID" value="OZY85851.1"/>
    <property type="molecule type" value="Genomic_DNA"/>
</dbReference>
<evidence type="ECO:0000256" key="10">
    <source>
        <dbReference type="ARBA" id="ARBA00023288"/>
    </source>
</evidence>
<dbReference type="GO" id="GO:0003774">
    <property type="term" value="F:cytoskeletal motor activity"/>
    <property type="evidence" value="ECO:0007669"/>
    <property type="project" value="InterPro"/>
</dbReference>
<comment type="subunit">
    <text evidence="4 11">The basal body constitutes a major portion of the flagellar organelle and consists of four rings (L,P,S, and M) mounted on a central rod.</text>
</comment>
<keyword evidence="13" id="KW-1185">Reference proteome</keyword>
<comment type="caution">
    <text evidence="12">The sequence shown here is derived from an EMBL/GenBank/DDBJ whole genome shotgun (WGS) entry which is preliminary data.</text>
</comment>
<evidence type="ECO:0000256" key="6">
    <source>
        <dbReference type="ARBA" id="ARBA00023136"/>
    </source>
</evidence>
<gene>
    <name evidence="11" type="primary">flgH</name>
    <name evidence="12" type="ORF">CBP51_02080</name>
</gene>
<comment type="function">
    <text evidence="1 11">Assembles around the rod to form the L-ring and probably protects the motor/basal body from shearing forces during rotation.</text>
</comment>
<dbReference type="Proteomes" id="UP000216101">
    <property type="component" value="Unassembled WGS sequence"/>
</dbReference>
<organism evidence="12 13">
    <name type="scientific">Cellvibrio mixtus</name>
    <dbReference type="NCBI Taxonomy" id="39650"/>
    <lineage>
        <taxon>Bacteria</taxon>
        <taxon>Pseudomonadati</taxon>
        <taxon>Pseudomonadota</taxon>
        <taxon>Gammaproteobacteria</taxon>
        <taxon>Cellvibrionales</taxon>
        <taxon>Cellvibrionaceae</taxon>
        <taxon>Cellvibrio</taxon>
    </lineage>
</organism>
<dbReference type="Pfam" id="PF02107">
    <property type="entry name" value="FlgH"/>
    <property type="match status" value="1"/>
</dbReference>
<dbReference type="NCBIfam" id="NF001304">
    <property type="entry name" value="PRK00249.1-4"/>
    <property type="match status" value="1"/>
</dbReference>
<keyword evidence="7" id="KW-0564">Palmitate</keyword>
<evidence type="ECO:0000256" key="9">
    <source>
        <dbReference type="ARBA" id="ARBA00023237"/>
    </source>
</evidence>
<evidence type="ECO:0000313" key="12">
    <source>
        <dbReference type="EMBL" id="OZY85851.1"/>
    </source>
</evidence>
<comment type="similarity">
    <text evidence="3 11">Belongs to the FlgH family.</text>
</comment>
<dbReference type="PANTHER" id="PTHR34933">
    <property type="entry name" value="FLAGELLAR L-RING PROTEIN"/>
    <property type="match status" value="1"/>
</dbReference>
<dbReference type="HAMAP" id="MF_00415">
    <property type="entry name" value="FlgH"/>
    <property type="match status" value="1"/>
</dbReference>
<reference evidence="13" key="1">
    <citation type="submission" date="2017-05" db="EMBL/GenBank/DDBJ databases">
        <authorList>
            <person name="Barney B.M."/>
        </authorList>
    </citation>
    <scope>NUCLEOTIDE SEQUENCE [LARGE SCALE GENOMIC DNA]</scope>
    <source>
        <strain evidence="13">PSBB022</strain>
    </source>
</reference>
<protein>
    <recommendedName>
        <fullName evidence="11">Flagellar L-ring protein</fullName>
    </recommendedName>
    <alternativeName>
        <fullName evidence="11">Basal body L-ring protein</fullName>
    </alternativeName>
</protein>
<keyword evidence="6 11" id="KW-0472">Membrane</keyword>
<evidence type="ECO:0000313" key="13">
    <source>
        <dbReference type="Proteomes" id="UP000216101"/>
    </source>
</evidence>
<evidence type="ECO:0000256" key="4">
    <source>
        <dbReference type="ARBA" id="ARBA00011439"/>
    </source>
</evidence>
<evidence type="ECO:0000256" key="5">
    <source>
        <dbReference type="ARBA" id="ARBA00022729"/>
    </source>
</evidence>
<evidence type="ECO:0000256" key="11">
    <source>
        <dbReference type="HAMAP-Rule" id="MF_00415"/>
    </source>
</evidence>
<dbReference type="GO" id="GO:0071973">
    <property type="term" value="P:bacterial-type flagellum-dependent cell motility"/>
    <property type="evidence" value="ECO:0007669"/>
    <property type="project" value="InterPro"/>
</dbReference>
<dbReference type="InterPro" id="IPR000527">
    <property type="entry name" value="Flag_Lring"/>
</dbReference>
<comment type="subcellular location">
    <subcellularLocation>
        <location evidence="11">Cell outer membrane</location>
    </subcellularLocation>
    <subcellularLocation>
        <location evidence="11">Bacterial flagellum basal body</location>
    </subcellularLocation>
    <subcellularLocation>
        <location evidence="2">Membrane</location>
        <topology evidence="2">Lipid-anchor</topology>
    </subcellularLocation>
</comment>
<keyword evidence="8 11" id="KW-0975">Bacterial flagellum</keyword>
<proteinExistence type="inferred from homology"/>
<keyword evidence="12" id="KW-0966">Cell projection</keyword>
<dbReference type="GO" id="GO:0009279">
    <property type="term" value="C:cell outer membrane"/>
    <property type="evidence" value="ECO:0007669"/>
    <property type="project" value="UniProtKB-SubCell"/>
</dbReference>